<protein>
    <submittedName>
        <fullName evidence="2">Membrane protein</fullName>
    </submittedName>
</protein>
<dbReference type="EMBL" id="ANOG01000789">
    <property type="protein sequence ID" value="EMI17506.1"/>
    <property type="molecule type" value="Genomic_DNA"/>
</dbReference>
<keyword evidence="3" id="KW-1185">Reference proteome</keyword>
<evidence type="ECO:0000256" key="1">
    <source>
        <dbReference type="SAM" id="Phobius"/>
    </source>
</evidence>
<keyword evidence="1" id="KW-0472">Membrane</keyword>
<gene>
    <name evidence="2" type="ORF">RMSM_05571</name>
</gene>
<evidence type="ECO:0000313" key="3">
    <source>
        <dbReference type="Proteomes" id="UP000011991"/>
    </source>
</evidence>
<feature type="transmembrane region" description="Helical" evidence="1">
    <location>
        <begin position="46"/>
        <end position="68"/>
    </location>
</feature>
<dbReference type="Proteomes" id="UP000011991">
    <property type="component" value="Unassembled WGS sequence"/>
</dbReference>
<proteinExistence type="predicted"/>
<reference evidence="2 3" key="1">
    <citation type="journal article" date="2013" name="Mar. Genomics">
        <title>Expression of sulfatases in Rhodopirellula baltica and the diversity of sulfatases in the genus Rhodopirellula.</title>
        <authorList>
            <person name="Wegner C.E."/>
            <person name="Richter-Heitmann T."/>
            <person name="Klindworth A."/>
            <person name="Klockow C."/>
            <person name="Richter M."/>
            <person name="Achstetter T."/>
            <person name="Glockner F.O."/>
            <person name="Harder J."/>
        </authorList>
    </citation>
    <scope>NUCLEOTIDE SEQUENCE [LARGE SCALE GENOMIC DNA]</scope>
    <source>
        <strain evidence="2 3">SM1</strain>
    </source>
</reference>
<keyword evidence="1" id="KW-0812">Transmembrane</keyword>
<dbReference type="PATRIC" id="fig|1265738.3.peg.5579"/>
<organism evidence="2 3">
    <name type="scientific">Rhodopirellula maiorica SM1</name>
    <dbReference type="NCBI Taxonomy" id="1265738"/>
    <lineage>
        <taxon>Bacteria</taxon>
        <taxon>Pseudomonadati</taxon>
        <taxon>Planctomycetota</taxon>
        <taxon>Planctomycetia</taxon>
        <taxon>Pirellulales</taxon>
        <taxon>Pirellulaceae</taxon>
        <taxon>Novipirellula</taxon>
    </lineage>
</organism>
<name>M5REI7_9BACT</name>
<accession>M5REI7</accession>
<keyword evidence="1" id="KW-1133">Transmembrane helix</keyword>
<dbReference type="AlphaFoldDB" id="M5REI7"/>
<comment type="caution">
    <text evidence="2">The sequence shown here is derived from an EMBL/GenBank/DDBJ whole genome shotgun (WGS) entry which is preliminary data.</text>
</comment>
<sequence length="115" mass="13253">MTERSLFNVACKLLGLWLMYRAISSFVWAFLAGRYAEHFLTEPPEAFGWFSGVVALIFGLFLCCRSAWVTQLLFRIDRPLDTESTDAPPRRLMPFSVDDRLEFDADSHIEKSDEP</sequence>
<evidence type="ECO:0000313" key="2">
    <source>
        <dbReference type="EMBL" id="EMI17506.1"/>
    </source>
</evidence>
<feature type="transmembrane region" description="Helical" evidence="1">
    <location>
        <begin position="12"/>
        <end position="31"/>
    </location>
</feature>